<comment type="caution">
    <text evidence="1">The sequence shown here is derived from an EMBL/GenBank/DDBJ whole genome shotgun (WGS) entry which is preliminary data.</text>
</comment>
<accession>A0A0F9GT30</accession>
<dbReference type="AlphaFoldDB" id="A0A0F9GT30"/>
<organism evidence="1">
    <name type="scientific">marine sediment metagenome</name>
    <dbReference type="NCBI Taxonomy" id="412755"/>
    <lineage>
        <taxon>unclassified sequences</taxon>
        <taxon>metagenomes</taxon>
        <taxon>ecological metagenomes</taxon>
    </lineage>
</organism>
<evidence type="ECO:0000313" key="1">
    <source>
        <dbReference type="EMBL" id="KKL72550.1"/>
    </source>
</evidence>
<gene>
    <name evidence="1" type="ORF">LCGC14_2083780</name>
</gene>
<protein>
    <submittedName>
        <fullName evidence="1">Uncharacterized protein</fullName>
    </submittedName>
</protein>
<reference evidence="1" key="1">
    <citation type="journal article" date="2015" name="Nature">
        <title>Complex archaea that bridge the gap between prokaryotes and eukaryotes.</title>
        <authorList>
            <person name="Spang A."/>
            <person name="Saw J.H."/>
            <person name="Jorgensen S.L."/>
            <person name="Zaremba-Niedzwiedzka K."/>
            <person name="Martijn J."/>
            <person name="Lind A.E."/>
            <person name="van Eijk R."/>
            <person name="Schleper C."/>
            <person name="Guy L."/>
            <person name="Ettema T.J."/>
        </authorList>
    </citation>
    <scope>NUCLEOTIDE SEQUENCE</scope>
</reference>
<dbReference type="EMBL" id="LAZR01025238">
    <property type="protein sequence ID" value="KKL72550.1"/>
    <property type="molecule type" value="Genomic_DNA"/>
</dbReference>
<name>A0A0F9GT30_9ZZZZ</name>
<sequence>GKRRDHNYFENWARDMGMKTYDRFRGDPNGDILIADSFNLIDDPPSDRGYKKFYRTGFCIYRDRAWIASSDTYHPGEHSDHTFAGKQKARTDEALKQARDYLAQFVEHNLFNPNDTRAFDESLH</sequence>
<proteinExistence type="predicted"/>
<feature type="non-terminal residue" evidence="1">
    <location>
        <position position="1"/>
    </location>
</feature>